<gene>
    <name evidence="3" type="primary">BQ5605_C023g09629</name>
    <name evidence="3" type="ORF">BQ5605_C023G09629</name>
</gene>
<organism evidence="3 4">
    <name type="scientific">Microbotryum silenes-dioicae</name>
    <dbReference type="NCBI Taxonomy" id="796604"/>
    <lineage>
        <taxon>Eukaryota</taxon>
        <taxon>Fungi</taxon>
        <taxon>Dikarya</taxon>
        <taxon>Basidiomycota</taxon>
        <taxon>Pucciniomycotina</taxon>
        <taxon>Microbotryomycetes</taxon>
        <taxon>Microbotryales</taxon>
        <taxon>Microbotryaceae</taxon>
        <taxon>Microbotryum</taxon>
    </lineage>
</organism>
<sequence length="1107" mass="120121">MAKSKGKGTRAKSEPTPTPTSPPPNKLHTPTAAAVAAAPREDAERVGGDDGNMPTPTSTPTPGPTIGDARVSAVVDAVPTLEATNSAASQVEKNAMRGFKVPSGMTVPLDREQEQEKEQEQASVVEDEPSAAKLDPTTTSTTSSSSSATELAAAPPQAHADVEPEPSAVTATAVAAAPSTTITTTTTPTPTPTSFSSSPSTTRTLKHLTFDDSVTFAPASRQLPTSSSNLSTSPERTSRSAARRGSSSLSSPSKTNHPVASTSPAPHPNTSASTSTSTSPRRSSSSSPPPPTSPNKKRASLTHTRQDLRQVLKVLIVVVPSSLRRLLRLLVPPPLRRFASFLLSRIAMVLHRRGALASSMFYDLMVLFWKTLINIFFREIRSRGAWKVPKAGEGAVIFVVGPHHNQFLDPLLLMSEVRREAGRRISFLVAAKSMDRKFIGQVARLMQSSEHIVTFSELALLYRDLRRTFPNLATVPVARAQDLATPGKGTITLSPDDPTVVIGHGATEFMKSFAQARSQIMLPRSLGSVSVEIAEVMDDHKLRLKKEFNKKVRDGWMDKGAEGVAYKVLPYVDQSKMYSSVYQKLTEGGCIGIFPEGGSHDRTDLLPLKAGVSIMALGALSADPNLRLQIVPVGLSYFHPHKFRSRAVVEFGTPIDIPSDSVRAFERGGDDKKKAIGDVMDLVVDGLKSVTVRAPDFETLMLIQATRRLYRPPGQHLTLGQIVELNKRFIAGYEAYRDDPRLKQLMIRVKEYNTLLRYMGLKDHQIERVVRPFWRSLVLLCYRLGLFGAWSILALPGVILNAPIFIAAKIISHRKAKEALAASTVKIKGKDVLATWKVLVALTGAPTLYTFYAIGAAVLARRLNLGYKYQLYAPLATLVGLPLIGISALKFGEVGMDVYKSIRPLLLSVLPGNHKQLDKLRAMRSSLQIEINQLVEELAPKIFEDFQTNRVVQPSAKPAPVSEHATKRRSSYGPQGQGTFLTHPLSWVDEYLFGWSAGGRGGEGRDMGHESDEGAKSGNEDEGGRRSGYASGYASGYTTEDPDYDEVINILSREQGHVSTVDGAASDAGTAISASSGMRKRRGSRSRSRSQLDLTALDKIEERGKHN</sequence>
<dbReference type="STRING" id="796604.A0A2X0PKQ1"/>
<reference evidence="3 4" key="1">
    <citation type="submission" date="2016-11" db="EMBL/GenBank/DDBJ databases">
        <authorList>
            <person name="Jaros S."/>
            <person name="Januszkiewicz K."/>
            <person name="Wedrychowicz H."/>
        </authorList>
    </citation>
    <scope>NUCLEOTIDE SEQUENCE [LARGE SCALE GENOMIC DNA]</scope>
</reference>
<evidence type="ECO:0000256" key="1">
    <source>
        <dbReference type="SAM" id="MobiDB-lite"/>
    </source>
</evidence>
<dbReference type="GO" id="GO:0016287">
    <property type="term" value="F:glycerone-phosphate O-acyltransferase activity"/>
    <property type="evidence" value="ECO:0007669"/>
    <property type="project" value="TreeGrafter"/>
</dbReference>
<feature type="transmembrane region" description="Helical" evidence="2">
    <location>
        <begin position="838"/>
        <end position="859"/>
    </location>
</feature>
<feature type="compositionally biased region" description="Low complexity" evidence="1">
    <location>
        <begin position="261"/>
        <end position="286"/>
    </location>
</feature>
<dbReference type="GO" id="GO:0008654">
    <property type="term" value="P:phospholipid biosynthetic process"/>
    <property type="evidence" value="ECO:0007669"/>
    <property type="project" value="TreeGrafter"/>
</dbReference>
<feature type="region of interest" description="Disordered" evidence="1">
    <location>
        <begin position="216"/>
        <end position="303"/>
    </location>
</feature>
<dbReference type="PANTHER" id="PTHR31605">
    <property type="entry name" value="GLYCEROL-3-PHOSPHATE O-ACYLTRANSFERASE 1"/>
    <property type="match status" value="1"/>
</dbReference>
<feature type="compositionally biased region" description="Low complexity" evidence="1">
    <location>
        <begin position="223"/>
        <end position="253"/>
    </location>
</feature>
<feature type="compositionally biased region" description="Basic residues" evidence="1">
    <location>
        <begin position="1078"/>
        <end position="1088"/>
    </location>
</feature>
<evidence type="ECO:0000256" key="2">
    <source>
        <dbReference type="SAM" id="Phobius"/>
    </source>
</evidence>
<feature type="region of interest" description="Disordered" evidence="1">
    <location>
        <begin position="954"/>
        <end position="977"/>
    </location>
</feature>
<dbReference type="SUPFAM" id="SSF69593">
    <property type="entry name" value="Glycerol-3-phosphate (1)-acyltransferase"/>
    <property type="match status" value="1"/>
</dbReference>
<keyword evidence="4" id="KW-1185">Reference proteome</keyword>
<feature type="transmembrane region" description="Helical" evidence="2">
    <location>
        <begin position="871"/>
        <end position="891"/>
    </location>
</feature>
<dbReference type="GO" id="GO:0004366">
    <property type="term" value="F:glycerol-3-phosphate O-acyltransferase activity"/>
    <property type="evidence" value="ECO:0007669"/>
    <property type="project" value="TreeGrafter"/>
</dbReference>
<feature type="compositionally biased region" description="Pro residues" evidence="1">
    <location>
        <begin position="16"/>
        <end position="25"/>
    </location>
</feature>
<feature type="region of interest" description="Disordered" evidence="1">
    <location>
        <begin position="1002"/>
        <end position="1038"/>
    </location>
</feature>
<feature type="compositionally biased region" description="Basic and acidic residues" evidence="1">
    <location>
        <begin position="1002"/>
        <end position="1025"/>
    </location>
</feature>
<feature type="region of interest" description="Disordered" evidence="1">
    <location>
        <begin position="1057"/>
        <end position="1107"/>
    </location>
</feature>
<keyword evidence="2" id="KW-0472">Membrane</keyword>
<feature type="compositionally biased region" description="Basic and acidic residues" evidence="1">
    <location>
        <begin position="1096"/>
        <end position="1107"/>
    </location>
</feature>
<keyword evidence="2" id="KW-1133">Transmembrane helix</keyword>
<dbReference type="AlphaFoldDB" id="A0A2X0PKQ1"/>
<feature type="compositionally biased region" description="Basic and acidic residues" evidence="1">
    <location>
        <begin position="109"/>
        <end position="120"/>
    </location>
</feature>
<accession>A0A2X0PKQ1</accession>
<proteinExistence type="predicted"/>
<keyword evidence="2" id="KW-0812">Transmembrane</keyword>
<dbReference type="EMBL" id="FQNC01000085">
    <property type="protein sequence ID" value="SGZ23747.1"/>
    <property type="molecule type" value="Genomic_DNA"/>
</dbReference>
<feature type="compositionally biased region" description="Low complexity" evidence="1">
    <location>
        <begin position="29"/>
        <end position="38"/>
    </location>
</feature>
<protein>
    <submittedName>
        <fullName evidence="3">BQ5605_C023g09629 protein</fullName>
    </submittedName>
</protein>
<feature type="region of interest" description="Disordered" evidence="1">
    <location>
        <begin position="1"/>
        <end position="70"/>
    </location>
</feature>
<name>A0A2X0PKQ1_9BASI</name>
<feature type="compositionally biased region" description="Basic and acidic residues" evidence="1">
    <location>
        <begin position="39"/>
        <end position="48"/>
    </location>
</feature>
<evidence type="ECO:0000313" key="3">
    <source>
        <dbReference type="EMBL" id="SGZ23747.1"/>
    </source>
</evidence>
<feature type="compositionally biased region" description="Basic residues" evidence="1">
    <location>
        <begin position="1"/>
        <end position="10"/>
    </location>
</feature>
<dbReference type="Proteomes" id="UP000249464">
    <property type="component" value="Unassembled WGS sequence"/>
</dbReference>
<feature type="compositionally biased region" description="Low complexity" evidence="1">
    <location>
        <begin position="166"/>
        <end position="202"/>
    </location>
</feature>
<dbReference type="InterPro" id="IPR052744">
    <property type="entry name" value="GPAT/DAPAT"/>
</dbReference>
<feature type="compositionally biased region" description="Low complexity" evidence="1">
    <location>
        <begin position="137"/>
        <end position="149"/>
    </location>
</feature>
<dbReference type="PANTHER" id="PTHR31605:SF0">
    <property type="entry name" value="GLYCEROL-3-PHOSPHATE O-ACYLTRANSFERASE 1"/>
    <property type="match status" value="1"/>
</dbReference>
<evidence type="ECO:0000313" key="4">
    <source>
        <dbReference type="Proteomes" id="UP000249464"/>
    </source>
</evidence>
<feature type="region of interest" description="Disordered" evidence="1">
    <location>
        <begin position="94"/>
        <end position="203"/>
    </location>
</feature>
<feature type="transmembrane region" description="Helical" evidence="2">
    <location>
        <begin position="784"/>
        <end position="808"/>
    </location>
</feature>